<evidence type="ECO:0000313" key="16">
    <source>
        <dbReference type="Ensembl" id="ENSAOCP00000058988.1"/>
    </source>
</evidence>
<dbReference type="Proteomes" id="UP001501940">
    <property type="component" value="Chromosome 7"/>
</dbReference>
<keyword evidence="3 14" id="KW-0716">Sensory transduction</keyword>
<feature type="transmembrane region" description="Helical" evidence="14">
    <location>
        <begin position="204"/>
        <end position="226"/>
    </location>
</feature>
<keyword evidence="8 14" id="KW-0472">Membrane</keyword>
<evidence type="ECO:0000313" key="17">
    <source>
        <dbReference type="Proteomes" id="UP001501940"/>
    </source>
</evidence>
<evidence type="ECO:0000256" key="6">
    <source>
        <dbReference type="ARBA" id="ARBA00022989"/>
    </source>
</evidence>
<dbReference type="GO" id="GO:0005549">
    <property type="term" value="F:odorant binding"/>
    <property type="evidence" value="ECO:0007669"/>
    <property type="project" value="TreeGrafter"/>
</dbReference>
<proteinExistence type="inferred from homology"/>
<dbReference type="InterPro" id="IPR052921">
    <property type="entry name" value="GPCR1_Superfamily_Member"/>
</dbReference>
<evidence type="ECO:0000256" key="2">
    <source>
        <dbReference type="ARBA" id="ARBA00022475"/>
    </source>
</evidence>
<evidence type="ECO:0000256" key="7">
    <source>
        <dbReference type="ARBA" id="ARBA00023040"/>
    </source>
</evidence>
<dbReference type="InterPro" id="IPR000725">
    <property type="entry name" value="Olfact_rcpt"/>
</dbReference>
<dbReference type="FunFam" id="1.20.1070.10:FF:000024">
    <property type="entry name" value="Olfactory receptor"/>
    <property type="match status" value="1"/>
</dbReference>
<dbReference type="InterPro" id="IPR017452">
    <property type="entry name" value="GPCR_Rhodpsn_7TM"/>
</dbReference>
<keyword evidence="10 13" id="KW-0675">Receptor</keyword>
<keyword evidence="7 13" id="KW-0297">G-protein coupled receptor</keyword>
<dbReference type="Pfam" id="PF13853">
    <property type="entry name" value="7tm_4"/>
    <property type="match status" value="1"/>
</dbReference>
<dbReference type="PROSITE" id="PS00237">
    <property type="entry name" value="G_PROTEIN_RECEP_F1_1"/>
    <property type="match status" value="1"/>
</dbReference>
<sequence>QPWINVSQVACFSLSAYTDMGLLNYLCFMLLMCFYLLVICSNLFLMVVICMNRSLQEPMYMFLLSLLVSELYGSTGLLPFLLVQILSDLHTVAAPLCFLQIFCIYMYTGVEFFNLTVMSYDRYVAICDPLHYRSRMTPQKAAVLISASWFSCFLLGVALISLTAPLQLCGNTISKVYLHFINKLYCDAYLVVKLSCSDTTGLNIYELIATFSTIIGTLVSILYTYMKIFLVCSSGSQQTRQKAVSTCSPPHLASILNFSIGASFEILQSRFDVNNMPNVLRIFLSLYFLMVPPLVSPLMYGLKMSKIRFVCFGTVCCIFLLSINMSENTSYSTTWHKTTHSSKCSVCCKVLQMWYQKIKTVY</sequence>
<feature type="transmembrane region" description="Helical" evidence="14">
    <location>
        <begin position="22"/>
        <end position="49"/>
    </location>
</feature>
<accession>A0AAQ5YYV5</accession>
<dbReference type="Ensembl" id="ENSAOCT00000051979.1">
    <property type="protein sequence ID" value="ENSAOCP00000058988.1"/>
    <property type="gene ID" value="ENSAOCG00000009610.2"/>
</dbReference>
<feature type="transmembrane region" description="Helical" evidence="14">
    <location>
        <begin position="307"/>
        <end position="325"/>
    </location>
</feature>
<dbReference type="PRINTS" id="PR00237">
    <property type="entry name" value="GPCRRHODOPSN"/>
</dbReference>
<dbReference type="PRINTS" id="PR00245">
    <property type="entry name" value="OLFACTORYR"/>
</dbReference>
<keyword evidence="5 14" id="KW-0552">Olfaction</keyword>
<keyword evidence="12 13" id="KW-0807">Transducer</keyword>
<dbReference type="GO" id="GO:0004984">
    <property type="term" value="F:olfactory receptor activity"/>
    <property type="evidence" value="ECO:0007669"/>
    <property type="project" value="InterPro"/>
</dbReference>
<comment type="similarity">
    <text evidence="13">Belongs to the G-protein coupled receptor 1 family.</text>
</comment>
<dbReference type="InterPro" id="IPR000276">
    <property type="entry name" value="GPCR_Rhodpsn"/>
</dbReference>
<evidence type="ECO:0000256" key="8">
    <source>
        <dbReference type="ARBA" id="ARBA00023136"/>
    </source>
</evidence>
<keyword evidence="11" id="KW-0325">Glycoprotein</keyword>
<evidence type="ECO:0000256" key="1">
    <source>
        <dbReference type="ARBA" id="ARBA00004651"/>
    </source>
</evidence>
<dbReference type="GO" id="GO:0004930">
    <property type="term" value="F:G protein-coupled receptor activity"/>
    <property type="evidence" value="ECO:0007669"/>
    <property type="project" value="UniProtKB-KW"/>
</dbReference>
<evidence type="ECO:0000256" key="10">
    <source>
        <dbReference type="ARBA" id="ARBA00023170"/>
    </source>
</evidence>
<keyword evidence="6 14" id="KW-1133">Transmembrane helix</keyword>
<keyword evidence="17" id="KW-1185">Reference proteome</keyword>
<feature type="transmembrane region" description="Helical" evidence="14">
    <location>
        <begin position="141"/>
        <end position="164"/>
    </location>
</feature>
<keyword evidence="2 14" id="KW-1003">Cell membrane</keyword>
<evidence type="ECO:0000256" key="5">
    <source>
        <dbReference type="ARBA" id="ARBA00022725"/>
    </source>
</evidence>
<evidence type="ECO:0000256" key="11">
    <source>
        <dbReference type="ARBA" id="ARBA00023180"/>
    </source>
</evidence>
<reference evidence="16" key="3">
    <citation type="submission" date="2025-09" db="UniProtKB">
        <authorList>
            <consortium name="Ensembl"/>
        </authorList>
    </citation>
    <scope>IDENTIFICATION</scope>
</reference>
<evidence type="ECO:0000256" key="13">
    <source>
        <dbReference type="RuleBase" id="RU000688"/>
    </source>
</evidence>
<evidence type="ECO:0000256" key="4">
    <source>
        <dbReference type="ARBA" id="ARBA00022692"/>
    </source>
</evidence>
<evidence type="ECO:0000256" key="12">
    <source>
        <dbReference type="ARBA" id="ARBA00023224"/>
    </source>
</evidence>
<feature type="transmembrane region" description="Helical" evidence="14">
    <location>
        <begin position="92"/>
        <end position="113"/>
    </location>
</feature>
<dbReference type="AlphaFoldDB" id="A0AAQ5YYV5"/>
<dbReference type="PROSITE" id="PS50262">
    <property type="entry name" value="G_PROTEIN_RECEP_F1_2"/>
    <property type="match status" value="1"/>
</dbReference>
<dbReference type="SUPFAM" id="SSF81321">
    <property type="entry name" value="Family A G protein-coupled receptor-like"/>
    <property type="match status" value="1"/>
</dbReference>
<feature type="transmembrane region" description="Helical" evidence="14">
    <location>
        <begin position="279"/>
        <end position="300"/>
    </location>
</feature>
<keyword evidence="9" id="KW-1015">Disulfide bond</keyword>
<dbReference type="Gene3D" id="1.20.1070.10">
    <property type="entry name" value="Rhodopsin 7-helix transmembrane proteins"/>
    <property type="match status" value="1"/>
</dbReference>
<feature type="domain" description="G-protein coupled receptors family 1 profile" evidence="15">
    <location>
        <begin position="41"/>
        <end position="300"/>
    </location>
</feature>
<comment type="subcellular location">
    <subcellularLocation>
        <location evidence="1 14">Cell membrane</location>
        <topology evidence="1 14">Multi-pass membrane protein</topology>
    </subcellularLocation>
</comment>
<evidence type="ECO:0000259" key="15">
    <source>
        <dbReference type="PROSITE" id="PS50262"/>
    </source>
</evidence>
<reference evidence="16" key="2">
    <citation type="submission" date="2025-08" db="UniProtKB">
        <authorList>
            <consortium name="Ensembl"/>
        </authorList>
    </citation>
    <scope>IDENTIFICATION</scope>
</reference>
<name>A0AAQ5YYV5_AMPOC</name>
<dbReference type="GeneTree" id="ENSGT00950000183048"/>
<dbReference type="PANTHER" id="PTHR26451">
    <property type="entry name" value="G_PROTEIN_RECEP_F1_2 DOMAIN-CONTAINING PROTEIN"/>
    <property type="match status" value="1"/>
</dbReference>
<evidence type="ECO:0000256" key="14">
    <source>
        <dbReference type="RuleBase" id="RU363047"/>
    </source>
</evidence>
<evidence type="ECO:0000256" key="9">
    <source>
        <dbReference type="ARBA" id="ARBA00023157"/>
    </source>
</evidence>
<feature type="transmembrane region" description="Helical" evidence="14">
    <location>
        <begin position="61"/>
        <end position="86"/>
    </location>
</feature>
<organism evidence="16 17">
    <name type="scientific">Amphiprion ocellaris</name>
    <name type="common">Clown anemonefish</name>
    <dbReference type="NCBI Taxonomy" id="80972"/>
    <lineage>
        <taxon>Eukaryota</taxon>
        <taxon>Metazoa</taxon>
        <taxon>Chordata</taxon>
        <taxon>Craniata</taxon>
        <taxon>Vertebrata</taxon>
        <taxon>Euteleostomi</taxon>
        <taxon>Actinopterygii</taxon>
        <taxon>Neopterygii</taxon>
        <taxon>Teleostei</taxon>
        <taxon>Neoteleostei</taxon>
        <taxon>Acanthomorphata</taxon>
        <taxon>Ovalentaria</taxon>
        <taxon>Pomacentridae</taxon>
        <taxon>Amphiprion</taxon>
    </lineage>
</organism>
<keyword evidence="4 13" id="KW-0812">Transmembrane</keyword>
<evidence type="ECO:0000256" key="3">
    <source>
        <dbReference type="ARBA" id="ARBA00022606"/>
    </source>
</evidence>
<dbReference type="GO" id="GO:0005886">
    <property type="term" value="C:plasma membrane"/>
    <property type="evidence" value="ECO:0007669"/>
    <property type="project" value="UniProtKB-SubCell"/>
</dbReference>
<reference evidence="16 17" key="1">
    <citation type="submission" date="2022-01" db="EMBL/GenBank/DDBJ databases">
        <title>A chromosome-scale genome assembly of the false clownfish, Amphiprion ocellaris.</title>
        <authorList>
            <person name="Ryu T."/>
        </authorList>
    </citation>
    <scope>NUCLEOTIDE SEQUENCE [LARGE SCALE GENOMIC DNA]</scope>
</reference>
<protein>
    <recommendedName>
        <fullName evidence="14">Olfactory receptor</fullName>
    </recommendedName>
</protein>
<dbReference type="PANTHER" id="PTHR26451:SF885">
    <property type="entry name" value="OLFACTORY RECEPTOR"/>
    <property type="match status" value="1"/>
</dbReference>